<feature type="domain" description="Homeobox" evidence="11">
    <location>
        <begin position="59"/>
        <end position="119"/>
    </location>
</feature>
<dbReference type="PANTHER" id="PTHR24326">
    <property type="entry name" value="HOMEOBOX-LEUCINE ZIPPER PROTEIN"/>
    <property type="match status" value="1"/>
</dbReference>
<dbReference type="Pfam" id="PF00046">
    <property type="entry name" value="Homeodomain"/>
    <property type="match status" value="1"/>
</dbReference>
<evidence type="ECO:0000256" key="7">
    <source>
        <dbReference type="ARBA" id="ARBA00025748"/>
    </source>
</evidence>
<dbReference type="Gene3D" id="1.10.10.60">
    <property type="entry name" value="Homeodomain-like"/>
    <property type="match status" value="1"/>
</dbReference>
<comment type="subcellular location">
    <subcellularLocation>
        <location evidence="1 8 9">Nucleus</location>
    </subcellularLocation>
</comment>
<dbReference type="EMBL" id="JABCRI010000004">
    <property type="protein sequence ID" value="KAF8407932.1"/>
    <property type="molecule type" value="Genomic_DNA"/>
</dbReference>
<sequence>MDSGRLFFDPSCYGNMVLIGNGDPVFSGARSLLNMEETSKRRHFFSSPNELFDEEYYDEQLPEKKRRLTPEQIDLLEKSFETENKLGPEHKTQLAKKLGLQPRQVAVWFQNRRARWKTKQLERDYDLLKSSYDSLLSDYESIIKENQMLISEVISLTEKLQAKEVSGVAVMVAHKTDAVLPVNEADVLAVQVSAKAEDHLSSGSAGSAVVDDGPQLVDSGDSYFLDSDYRGCMSHIEGIHLEEEDGSDDCRCYFPDAFAAAEQQFHEEEESLDWWVWS</sequence>
<keyword evidence="13" id="KW-1185">Reference proteome</keyword>
<evidence type="ECO:0000256" key="10">
    <source>
        <dbReference type="RuleBase" id="RU369038"/>
    </source>
</evidence>
<dbReference type="InterPro" id="IPR017970">
    <property type="entry name" value="Homeobox_CS"/>
</dbReference>
<keyword evidence="3 8" id="KW-0238">DNA-binding</keyword>
<dbReference type="InterPro" id="IPR003106">
    <property type="entry name" value="Leu_zip_homeo"/>
</dbReference>
<dbReference type="OMA" id="CMSHIEG"/>
<accession>A0A834ZSV1</accession>
<evidence type="ECO:0000259" key="11">
    <source>
        <dbReference type="PROSITE" id="PS50071"/>
    </source>
</evidence>
<proteinExistence type="inferred from homology"/>
<dbReference type="SMART" id="SM00389">
    <property type="entry name" value="HOX"/>
    <property type="match status" value="1"/>
</dbReference>
<dbReference type="InterPro" id="IPR045224">
    <property type="entry name" value="HDZip_class_I_plant"/>
</dbReference>
<comment type="caution">
    <text evidence="12">The sequence shown here is derived from an EMBL/GenBank/DDBJ whole genome shotgun (WGS) entry which is preliminary data.</text>
</comment>
<feature type="DNA-binding region" description="Homeobox" evidence="8">
    <location>
        <begin position="61"/>
        <end position="120"/>
    </location>
</feature>
<dbReference type="InterPro" id="IPR009057">
    <property type="entry name" value="Homeodomain-like_sf"/>
</dbReference>
<dbReference type="PRINTS" id="PR00031">
    <property type="entry name" value="HTHREPRESSR"/>
</dbReference>
<comment type="similarity">
    <text evidence="7 10">Belongs to the HD-ZIP homeobox family. Class I subfamily.</text>
</comment>
<organism evidence="12 13">
    <name type="scientific">Tetracentron sinense</name>
    <name type="common">Spur-leaf</name>
    <dbReference type="NCBI Taxonomy" id="13715"/>
    <lineage>
        <taxon>Eukaryota</taxon>
        <taxon>Viridiplantae</taxon>
        <taxon>Streptophyta</taxon>
        <taxon>Embryophyta</taxon>
        <taxon>Tracheophyta</taxon>
        <taxon>Spermatophyta</taxon>
        <taxon>Magnoliopsida</taxon>
        <taxon>Trochodendrales</taxon>
        <taxon>Trochodendraceae</taxon>
        <taxon>Tetracentron</taxon>
    </lineage>
</organism>
<evidence type="ECO:0000256" key="9">
    <source>
        <dbReference type="RuleBase" id="RU000682"/>
    </source>
</evidence>
<evidence type="ECO:0000256" key="8">
    <source>
        <dbReference type="PROSITE-ProRule" id="PRU00108"/>
    </source>
</evidence>
<evidence type="ECO:0000256" key="6">
    <source>
        <dbReference type="ARBA" id="ARBA00023242"/>
    </source>
</evidence>
<keyword evidence="4 8" id="KW-0371">Homeobox</keyword>
<dbReference type="GO" id="GO:0000976">
    <property type="term" value="F:transcription cis-regulatory region binding"/>
    <property type="evidence" value="ECO:0007669"/>
    <property type="project" value="UniProtKB-ARBA"/>
</dbReference>
<dbReference type="InterPro" id="IPR001356">
    <property type="entry name" value="HD"/>
</dbReference>
<evidence type="ECO:0000256" key="5">
    <source>
        <dbReference type="ARBA" id="ARBA00023163"/>
    </source>
</evidence>
<gene>
    <name evidence="12" type="ORF">HHK36_007072</name>
</gene>
<comment type="function">
    <text evidence="10">Transcription factor.</text>
</comment>
<dbReference type="Pfam" id="PF02183">
    <property type="entry name" value="HALZ"/>
    <property type="match status" value="1"/>
</dbReference>
<keyword evidence="5 10" id="KW-0804">Transcription</keyword>
<evidence type="ECO:0000256" key="3">
    <source>
        <dbReference type="ARBA" id="ARBA00023125"/>
    </source>
</evidence>
<dbReference type="GO" id="GO:0000981">
    <property type="term" value="F:DNA-binding transcription factor activity, RNA polymerase II-specific"/>
    <property type="evidence" value="ECO:0007669"/>
    <property type="project" value="UniProtKB-UniRule"/>
</dbReference>
<dbReference type="InterPro" id="IPR000047">
    <property type="entry name" value="HTH_motif"/>
</dbReference>
<dbReference type="SUPFAM" id="SSF46689">
    <property type="entry name" value="Homeodomain-like"/>
    <property type="match status" value="1"/>
</dbReference>
<keyword evidence="6 8" id="KW-0539">Nucleus</keyword>
<reference evidence="12 13" key="1">
    <citation type="submission" date="2020-04" db="EMBL/GenBank/DDBJ databases">
        <title>Plant Genome Project.</title>
        <authorList>
            <person name="Zhang R.-G."/>
        </authorList>
    </citation>
    <scope>NUCLEOTIDE SEQUENCE [LARGE SCALE GENOMIC DNA]</scope>
    <source>
        <strain evidence="12">YNK0</strain>
        <tissue evidence="12">Leaf</tissue>
    </source>
</reference>
<evidence type="ECO:0000256" key="2">
    <source>
        <dbReference type="ARBA" id="ARBA00023015"/>
    </source>
</evidence>
<dbReference type="FunFam" id="1.10.10.60:FF:000144">
    <property type="entry name" value="homeobox-leucine zipper protein ATHB-6-like"/>
    <property type="match status" value="1"/>
</dbReference>
<dbReference type="GO" id="GO:0045893">
    <property type="term" value="P:positive regulation of DNA-templated transcription"/>
    <property type="evidence" value="ECO:0007669"/>
    <property type="project" value="TreeGrafter"/>
</dbReference>
<name>A0A834ZSV1_TETSI</name>
<dbReference type="GO" id="GO:0005634">
    <property type="term" value="C:nucleus"/>
    <property type="evidence" value="ECO:0007669"/>
    <property type="project" value="UniProtKB-SubCell"/>
</dbReference>
<dbReference type="AlphaFoldDB" id="A0A834ZSV1"/>
<evidence type="ECO:0000256" key="4">
    <source>
        <dbReference type="ARBA" id="ARBA00023155"/>
    </source>
</evidence>
<dbReference type="PANTHER" id="PTHR24326:SF497">
    <property type="entry name" value="HOMEOBOX-LEUCINE ZIPPER PROTEIN HAT5"/>
    <property type="match status" value="1"/>
</dbReference>
<evidence type="ECO:0000256" key="1">
    <source>
        <dbReference type="ARBA" id="ARBA00004123"/>
    </source>
</evidence>
<dbReference type="CDD" id="cd00086">
    <property type="entry name" value="homeodomain"/>
    <property type="match status" value="1"/>
</dbReference>
<dbReference type="PROSITE" id="PS00027">
    <property type="entry name" value="HOMEOBOX_1"/>
    <property type="match status" value="1"/>
</dbReference>
<dbReference type="PROSITE" id="PS50071">
    <property type="entry name" value="HOMEOBOX_2"/>
    <property type="match status" value="1"/>
</dbReference>
<protein>
    <recommendedName>
        <fullName evidence="10">Homeobox-leucine zipper protein</fullName>
    </recommendedName>
    <alternativeName>
        <fullName evidence="10">HD-ZIP protein</fullName>
    </alternativeName>
    <alternativeName>
        <fullName evidence="10">Homeodomain transcription factor</fullName>
    </alternativeName>
</protein>
<keyword evidence="2 10" id="KW-0805">Transcription regulation</keyword>
<dbReference type="OrthoDB" id="6159439at2759"/>
<evidence type="ECO:0000313" key="13">
    <source>
        <dbReference type="Proteomes" id="UP000655225"/>
    </source>
</evidence>
<evidence type="ECO:0000313" key="12">
    <source>
        <dbReference type="EMBL" id="KAF8407932.1"/>
    </source>
</evidence>
<dbReference type="Proteomes" id="UP000655225">
    <property type="component" value="Unassembled WGS sequence"/>
</dbReference>